<gene>
    <name evidence="8" type="primary">TM7SF2</name>
</gene>
<keyword evidence="6" id="KW-0753">Steroid metabolism</keyword>
<dbReference type="EC" id="1.3.1.70" evidence="6"/>
<evidence type="ECO:0000256" key="1">
    <source>
        <dbReference type="ARBA" id="ARBA00004141"/>
    </source>
</evidence>
<keyword evidence="6" id="KW-0256">Endoplasmic reticulum</keyword>
<dbReference type="GeneID" id="136995068"/>
<reference evidence="8" key="1">
    <citation type="submission" date="2025-08" db="UniProtKB">
        <authorList>
            <consortium name="RefSeq"/>
        </authorList>
    </citation>
    <scope>IDENTIFICATION</scope>
    <source>
        <tissue evidence="8">Blood</tissue>
    </source>
</reference>
<dbReference type="Gene3D" id="1.20.120.1630">
    <property type="match status" value="1"/>
</dbReference>
<dbReference type="PANTHER" id="PTHR21257">
    <property type="entry name" value="DELTA(14)-STEROL REDUCTASE"/>
    <property type="match status" value="1"/>
</dbReference>
<proteinExistence type="inferred from homology"/>
<name>A0ABM4G102_9AVES</name>
<keyword evidence="4" id="KW-1133">Transmembrane helix</keyword>
<dbReference type="Proteomes" id="UP001652627">
    <property type="component" value="Chromosome 37"/>
</dbReference>
<dbReference type="InterPro" id="IPR001171">
    <property type="entry name" value="ERG24_DHCR-like"/>
</dbReference>
<keyword evidence="5" id="KW-0472">Membrane</keyword>
<keyword evidence="7" id="KW-1185">Reference proteome</keyword>
<dbReference type="PANTHER" id="PTHR21257:SF52">
    <property type="entry name" value="DELTA(14)-STEROL REDUCTASE TM7SF2"/>
    <property type="match status" value="1"/>
</dbReference>
<protein>
    <recommendedName>
        <fullName evidence="6">Delta(14)-sterol reductase TM7SF2</fullName>
        <shortName evidence="6">Delta-14-SR</shortName>
        <ecNumber evidence="6">1.3.1.70</ecNumber>
    </recommendedName>
    <alternativeName>
        <fullName evidence="6">3-beta-hydroxysterol Delta (14)-reductase</fullName>
    </alternativeName>
    <alternativeName>
        <fullName evidence="6">C-14 sterol reductase</fullName>
    </alternativeName>
    <alternativeName>
        <fullName evidence="6">Sterol C14-reductase</fullName>
    </alternativeName>
    <alternativeName>
        <fullName evidence="6">Transmembrane 7 superfamily member 2</fullName>
    </alternativeName>
</protein>
<accession>A0ABM4G102</accession>
<dbReference type="Pfam" id="PF01222">
    <property type="entry name" value="ERG4_ERG24"/>
    <property type="match status" value="1"/>
</dbReference>
<comment type="pathway">
    <text evidence="6">Steroid biosynthesis; cholesterol biosynthesis.</text>
</comment>
<dbReference type="RefSeq" id="XP_067170873.1">
    <property type="nucleotide sequence ID" value="XM_067314772.1"/>
</dbReference>
<comment type="subcellular location">
    <subcellularLocation>
        <location evidence="6">Endoplasmic reticulum membrane</location>
        <topology evidence="6">Multi-pass membrane protein</topology>
    </subcellularLocation>
    <subcellularLocation>
        <location evidence="1">Membrane</location>
        <topology evidence="1">Multi-pass membrane protein</topology>
    </subcellularLocation>
    <subcellularLocation>
        <location evidence="6">Microsome membrane</location>
        <topology evidence="6">Multi-pass membrane protein</topology>
    </subcellularLocation>
</comment>
<keyword evidence="6" id="KW-0152">Cholesterol biosynthesis</keyword>
<keyword evidence="3" id="KW-0812">Transmembrane</keyword>
<evidence type="ECO:0000256" key="2">
    <source>
        <dbReference type="ARBA" id="ARBA00005402"/>
    </source>
</evidence>
<keyword evidence="6" id="KW-0444">Lipid biosynthesis</keyword>
<sequence length="142" mass="15422">MGVTGTGGYRGGSLTFPPTPPALGFAIFRGAKAQKSLFSRDPQDPRVAGLPTVPTATGRLLLAGGWWGLVRRPDDLGDLLMALAWSLPCGLSHPLPYAPLAAGAALLGLRAARDERRCRRQFGLAWEQYCRRVPYRLVPYVY</sequence>
<comment type="similarity">
    <text evidence="2 6">Belongs to the ERG4/ERG24 family.</text>
</comment>
<keyword evidence="6" id="KW-0560">Oxidoreductase</keyword>
<keyword evidence="6" id="KW-0443">Lipid metabolism</keyword>
<comment type="function">
    <text evidence="6">Catalyzes the reduction of the C14-unsaturated bond of lanosterol, as part of the metabolic pathway leading to cholesterol biosynthesis.</text>
</comment>
<evidence type="ECO:0000256" key="4">
    <source>
        <dbReference type="ARBA" id="ARBA00022989"/>
    </source>
</evidence>
<keyword evidence="6" id="KW-0756">Sterol biosynthesis</keyword>
<keyword evidence="6" id="KW-0153">Cholesterol metabolism</keyword>
<comment type="catalytic activity">
    <reaction evidence="6">
        <text>4,4-dimethyl-5alpha-cholesta-8,24-dien-3beta-ol + NADP(+) = 4,4-dimethyl-5alpha-cholesta-8,14,24-trien-3beta-ol + NADPH + H(+)</text>
        <dbReference type="Rhea" id="RHEA:18561"/>
        <dbReference type="ChEBI" id="CHEBI:15378"/>
        <dbReference type="ChEBI" id="CHEBI:17813"/>
        <dbReference type="ChEBI" id="CHEBI:18364"/>
        <dbReference type="ChEBI" id="CHEBI:57783"/>
        <dbReference type="ChEBI" id="CHEBI:58349"/>
        <dbReference type="EC" id="1.3.1.70"/>
    </reaction>
</comment>
<organism evidence="7 8">
    <name type="scientific">Apteryx mantelli</name>
    <name type="common">North Island brown kiwi</name>
    <dbReference type="NCBI Taxonomy" id="2696672"/>
    <lineage>
        <taxon>Eukaryota</taxon>
        <taxon>Metazoa</taxon>
        <taxon>Chordata</taxon>
        <taxon>Craniata</taxon>
        <taxon>Vertebrata</taxon>
        <taxon>Euteleostomi</taxon>
        <taxon>Archelosauria</taxon>
        <taxon>Archosauria</taxon>
        <taxon>Dinosauria</taxon>
        <taxon>Saurischia</taxon>
        <taxon>Theropoda</taxon>
        <taxon>Coelurosauria</taxon>
        <taxon>Aves</taxon>
        <taxon>Palaeognathae</taxon>
        <taxon>Apterygiformes</taxon>
        <taxon>Apterygidae</taxon>
        <taxon>Apteryx</taxon>
    </lineage>
</organism>
<evidence type="ECO:0000256" key="3">
    <source>
        <dbReference type="ARBA" id="ARBA00022692"/>
    </source>
</evidence>
<keyword evidence="6" id="KW-1207">Sterol metabolism</keyword>
<evidence type="ECO:0000256" key="6">
    <source>
        <dbReference type="RuleBase" id="RU369120"/>
    </source>
</evidence>
<keyword evidence="6" id="KW-0752">Steroid biosynthesis</keyword>
<evidence type="ECO:0000313" key="8">
    <source>
        <dbReference type="RefSeq" id="XP_067170873.1"/>
    </source>
</evidence>
<evidence type="ECO:0000313" key="7">
    <source>
        <dbReference type="Proteomes" id="UP001652627"/>
    </source>
</evidence>
<evidence type="ECO:0000256" key="5">
    <source>
        <dbReference type="ARBA" id="ARBA00023136"/>
    </source>
</evidence>